<dbReference type="SUPFAM" id="SSF46689">
    <property type="entry name" value="Homeodomain-like"/>
    <property type="match status" value="1"/>
</dbReference>
<dbReference type="PANTHER" id="PTHR30055">
    <property type="entry name" value="HTH-TYPE TRANSCRIPTIONAL REGULATOR RUTR"/>
    <property type="match status" value="1"/>
</dbReference>
<dbReference type="GO" id="GO:0003700">
    <property type="term" value="F:DNA-binding transcription factor activity"/>
    <property type="evidence" value="ECO:0007669"/>
    <property type="project" value="TreeGrafter"/>
</dbReference>
<dbReference type="PRINTS" id="PR00455">
    <property type="entry name" value="HTHTETR"/>
</dbReference>
<dbReference type="AlphaFoldDB" id="A0A428WP74"/>
<keyword evidence="2 4" id="KW-0238">DNA-binding</keyword>
<evidence type="ECO:0000256" key="4">
    <source>
        <dbReference type="PROSITE-ProRule" id="PRU00335"/>
    </source>
</evidence>
<keyword evidence="1" id="KW-0805">Transcription regulation</keyword>
<protein>
    <submittedName>
        <fullName evidence="6">TetR family transcriptional regulator</fullName>
    </submittedName>
</protein>
<dbReference type="RefSeq" id="WP_020639603.1">
    <property type="nucleotide sequence ID" value="NZ_QHHU01000018.1"/>
</dbReference>
<feature type="domain" description="HTH tetR-type" evidence="5">
    <location>
        <begin position="11"/>
        <end position="71"/>
    </location>
</feature>
<name>A0A428WP74_AMYBA</name>
<evidence type="ECO:0000313" key="6">
    <source>
        <dbReference type="EMBL" id="RSM44838.1"/>
    </source>
</evidence>
<dbReference type="Gene3D" id="1.10.10.60">
    <property type="entry name" value="Homeodomain-like"/>
    <property type="match status" value="1"/>
</dbReference>
<evidence type="ECO:0000256" key="2">
    <source>
        <dbReference type="ARBA" id="ARBA00023125"/>
    </source>
</evidence>
<keyword evidence="3" id="KW-0804">Transcription</keyword>
<dbReference type="InterPro" id="IPR050109">
    <property type="entry name" value="HTH-type_TetR-like_transc_reg"/>
</dbReference>
<dbReference type="Pfam" id="PF00440">
    <property type="entry name" value="TetR_N"/>
    <property type="match status" value="1"/>
</dbReference>
<dbReference type="InterPro" id="IPR001647">
    <property type="entry name" value="HTH_TetR"/>
</dbReference>
<gene>
    <name evidence="6" type="ORF">DMA12_14930</name>
</gene>
<organism evidence="6 7">
    <name type="scientific">Amycolatopsis balhimycina DSM 5908</name>
    <dbReference type="NCBI Taxonomy" id="1081091"/>
    <lineage>
        <taxon>Bacteria</taxon>
        <taxon>Bacillati</taxon>
        <taxon>Actinomycetota</taxon>
        <taxon>Actinomycetes</taxon>
        <taxon>Pseudonocardiales</taxon>
        <taxon>Pseudonocardiaceae</taxon>
        <taxon>Amycolatopsis</taxon>
    </lineage>
</organism>
<dbReference type="OrthoDB" id="155497at2"/>
<dbReference type="EMBL" id="QHHU01000018">
    <property type="protein sequence ID" value="RSM44838.1"/>
    <property type="molecule type" value="Genomic_DNA"/>
</dbReference>
<accession>A0A428WP74</accession>
<feature type="DNA-binding region" description="H-T-H motif" evidence="4">
    <location>
        <begin position="34"/>
        <end position="53"/>
    </location>
</feature>
<dbReference type="PANTHER" id="PTHR30055:SF234">
    <property type="entry name" value="HTH-TYPE TRANSCRIPTIONAL REGULATOR BETI"/>
    <property type="match status" value="1"/>
</dbReference>
<dbReference type="Gene3D" id="1.10.357.10">
    <property type="entry name" value="Tetracycline Repressor, domain 2"/>
    <property type="match status" value="1"/>
</dbReference>
<dbReference type="InterPro" id="IPR009057">
    <property type="entry name" value="Homeodomain-like_sf"/>
</dbReference>
<dbReference type="Proteomes" id="UP000286716">
    <property type="component" value="Unassembled WGS sequence"/>
</dbReference>
<dbReference type="PROSITE" id="PS50977">
    <property type="entry name" value="HTH_TETR_2"/>
    <property type="match status" value="1"/>
</dbReference>
<evidence type="ECO:0000259" key="5">
    <source>
        <dbReference type="PROSITE" id="PS50977"/>
    </source>
</evidence>
<comment type="caution">
    <text evidence="6">The sequence shown here is derived from an EMBL/GenBank/DDBJ whole genome shotgun (WGS) entry which is preliminary data.</text>
</comment>
<proteinExistence type="predicted"/>
<evidence type="ECO:0000256" key="3">
    <source>
        <dbReference type="ARBA" id="ARBA00023163"/>
    </source>
</evidence>
<evidence type="ECO:0000256" key="1">
    <source>
        <dbReference type="ARBA" id="ARBA00023015"/>
    </source>
</evidence>
<keyword evidence="7" id="KW-1185">Reference proteome</keyword>
<evidence type="ECO:0000313" key="7">
    <source>
        <dbReference type="Proteomes" id="UP000286716"/>
    </source>
</evidence>
<sequence>MREGLRERKKREARQHISDVATRLFAQRGFEAVTVVEIAEAAGVAKATVTNYFPRKEDLLLDLQAEAEKLLVDALRHRPPGQSVVEAVRGLMHRLLAQRHVLSTAAPGMAKFGHLIAASPALLSRAREQREYLESAVARELSEETGDPVRADLVARLLLAAATTVVVTPVRRLIAGEPASAVVMDQGRVIDEAFDLLTEGIGTFGGTLEGAPAQDD</sequence>
<reference evidence="6 7" key="1">
    <citation type="submission" date="2018-05" db="EMBL/GenBank/DDBJ databases">
        <title>Evolution of GPA BGCs.</title>
        <authorList>
            <person name="Waglechner N."/>
            <person name="Wright G.D."/>
        </authorList>
    </citation>
    <scope>NUCLEOTIDE SEQUENCE [LARGE SCALE GENOMIC DNA]</scope>
    <source>
        <strain evidence="6 7">DSM 5908</strain>
    </source>
</reference>
<dbReference type="GO" id="GO:0000976">
    <property type="term" value="F:transcription cis-regulatory region binding"/>
    <property type="evidence" value="ECO:0007669"/>
    <property type="project" value="TreeGrafter"/>
</dbReference>